<dbReference type="Proteomes" id="UP001055105">
    <property type="component" value="Unassembled WGS sequence"/>
</dbReference>
<dbReference type="InterPro" id="IPR000421">
    <property type="entry name" value="FA58C"/>
</dbReference>
<protein>
    <recommendedName>
        <fullName evidence="2">alpha-L-fucosidase</fullName>
        <ecNumber evidence="2">3.2.1.51</ecNumber>
    </recommendedName>
</protein>
<accession>A0AA37KMD3</accession>
<comment type="similarity">
    <text evidence="1">Belongs to the glycosyl hydrolase 29 family.</text>
</comment>
<sequence length="680" mass="75820">MKKTLSFFLLFAAACGRVEAPAPLFPVPNARQLAWQQLETYAFVHYGLNTFNDMEWGYGDTPASTFDPADLDCDQWVRTFRAAGMKGVMLTAKHHDGFCLWPSAYTEYSVKNSPWRGGKGDLVRELSDACRRHGLKFGIYLSPWDRNHPEYGREEYVAYFHNQMRELLTGYGPLFEYWFDGANGSDGWYGGADEKRSIDAKTYYGYERARRTINELQPEAVIFGGTCADIRWIGNEEGRAGQTNWSMVKGRGDERLNDFTCGESDGDTWLPGECDVSIRPGWFYHPREDHQLKSLSRLIDIYYESVGRNANLLLNFPVDRSGRIAPADSARIMEWRRALDAEFAHDLLAEAQATADNVRGGARRFSAAKAVDGRADTYWATDDGVTAATLSLRFEQPRRVNRILLQEYIPLGQRVGRFAVEWLDGDTWRPVETAEEMTTIGYKRIIRFAGVTTPALRVRFGQARGPLCISNVEAYDAPVLLEEPRIVRNGAGEVTLAAGDTQAEIRYTLDGTEPGPSSVLYAKPFPMTGRGVVKALVRDPEDGRMSAVASRGFDISCGAFRVKELPDEEAVGLFDGDVSTVVYLPAGVAGFSADTGEERTFRGFAYTPDQSRWASGVVTRYRVSVDGRTAAEGEFSNVVNNPVEQVVEFEPQRGRTVRFEALSLAAGDRPGIAEFSVLTE</sequence>
<dbReference type="Pfam" id="PF01120">
    <property type="entry name" value="Alpha_L_fucos"/>
    <property type="match status" value="1"/>
</dbReference>
<feature type="domain" description="Glycoside hydrolase family 29 N-terminal" evidence="8">
    <location>
        <begin position="40"/>
        <end position="333"/>
    </location>
</feature>
<dbReference type="Pfam" id="PF00754">
    <property type="entry name" value="F5_F8_type_C"/>
    <property type="match status" value="1"/>
</dbReference>
<evidence type="ECO:0000256" key="4">
    <source>
        <dbReference type="ARBA" id="ARBA00022801"/>
    </source>
</evidence>
<dbReference type="GO" id="GO:0005764">
    <property type="term" value="C:lysosome"/>
    <property type="evidence" value="ECO:0007669"/>
    <property type="project" value="TreeGrafter"/>
</dbReference>
<dbReference type="AlphaFoldDB" id="A0AA37KMD3"/>
<dbReference type="EC" id="3.2.1.51" evidence="2"/>
<evidence type="ECO:0000313" key="11">
    <source>
        <dbReference type="Proteomes" id="UP001055105"/>
    </source>
</evidence>
<dbReference type="InterPro" id="IPR057739">
    <property type="entry name" value="Glyco_hydro_29_N"/>
</dbReference>
<keyword evidence="3 6" id="KW-0732">Signal</keyword>
<dbReference type="FunFam" id="3.20.20.80:FF:000052">
    <property type="entry name" value="Putative alpha-L-fucosidase 1"/>
    <property type="match status" value="1"/>
</dbReference>
<dbReference type="Pfam" id="PF13290">
    <property type="entry name" value="CHB_HEX_C_1"/>
    <property type="match status" value="1"/>
</dbReference>
<proteinExistence type="inferred from homology"/>
<evidence type="ECO:0000259" key="9">
    <source>
        <dbReference type="Pfam" id="PF13290"/>
    </source>
</evidence>
<evidence type="ECO:0000256" key="1">
    <source>
        <dbReference type="ARBA" id="ARBA00007951"/>
    </source>
</evidence>
<dbReference type="GO" id="GO:0006004">
    <property type="term" value="P:fucose metabolic process"/>
    <property type="evidence" value="ECO:0007669"/>
    <property type="project" value="TreeGrafter"/>
</dbReference>
<dbReference type="PROSITE" id="PS51257">
    <property type="entry name" value="PROKAR_LIPOPROTEIN"/>
    <property type="match status" value="1"/>
</dbReference>
<reference evidence="10" key="1">
    <citation type="submission" date="2022-01" db="EMBL/GenBank/DDBJ databases">
        <title>Novel bile acid biosynthetic pathways are enriched in the microbiome of centenarians.</title>
        <authorList>
            <person name="Sato Y."/>
            <person name="Atarashi K."/>
            <person name="Plichta R.D."/>
            <person name="Arai Y."/>
            <person name="Sasajima S."/>
            <person name="Kearney M.S."/>
            <person name="Suda W."/>
            <person name="Takeshita K."/>
            <person name="Sasaki T."/>
            <person name="Okamoto S."/>
            <person name="Skelly N.A."/>
            <person name="Okamura Y."/>
            <person name="Vlamakis H."/>
            <person name="Li Y."/>
            <person name="Tanoue T."/>
            <person name="Takei H."/>
            <person name="Nittono H."/>
            <person name="Narushima S."/>
            <person name="Irie J."/>
            <person name="Itoh H."/>
            <person name="Moriya K."/>
            <person name="Sugiura Y."/>
            <person name="Suematsu M."/>
            <person name="Moritoki N."/>
            <person name="Shibata S."/>
            <person name="Littman R.D."/>
            <person name="Fischbach A.M."/>
            <person name="Uwamino Y."/>
            <person name="Inoue T."/>
            <person name="Honda A."/>
            <person name="Hattori M."/>
            <person name="Murai T."/>
            <person name="Xavier J.R."/>
            <person name="Hirose N."/>
            <person name="Honda K."/>
        </authorList>
    </citation>
    <scope>NUCLEOTIDE SEQUENCE</scope>
    <source>
        <strain evidence="10">CE91-St16</strain>
    </source>
</reference>
<feature type="chain" id="PRO_5041231816" description="alpha-L-fucosidase" evidence="6">
    <location>
        <begin position="21"/>
        <end position="680"/>
    </location>
</feature>
<dbReference type="EMBL" id="BQOL01000001">
    <property type="protein sequence ID" value="GKI18615.1"/>
    <property type="molecule type" value="Genomic_DNA"/>
</dbReference>
<dbReference type="InterPro" id="IPR008979">
    <property type="entry name" value="Galactose-bd-like_sf"/>
</dbReference>
<dbReference type="PANTHER" id="PTHR10030">
    <property type="entry name" value="ALPHA-L-FUCOSIDASE"/>
    <property type="match status" value="1"/>
</dbReference>
<dbReference type="SMART" id="SM00812">
    <property type="entry name" value="Alpha_L_fucos"/>
    <property type="match status" value="1"/>
</dbReference>
<evidence type="ECO:0000256" key="5">
    <source>
        <dbReference type="ARBA" id="ARBA00023295"/>
    </source>
</evidence>
<dbReference type="SUPFAM" id="SSF49785">
    <property type="entry name" value="Galactose-binding domain-like"/>
    <property type="match status" value="2"/>
</dbReference>
<dbReference type="Gene3D" id="3.20.20.80">
    <property type="entry name" value="Glycosidases"/>
    <property type="match status" value="1"/>
</dbReference>
<gene>
    <name evidence="10" type="ORF">CE91St16_15230</name>
</gene>
<dbReference type="SUPFAM" id="SSF51445">
    <property type="entry name" value="(Trans)glycosidases"/>
    <property type="match status" value="1"/>
</dbReference>
<keyword evidence="4" id="KW-0378">Hydrolase</keyword>
<dbReference type="GO" id="GO:0004560">
    <property type="term" value="F:alpha-L-fucosidase activity"/>
    <property type="evidence" value="ECO:0007669"/>
    <property type="project" value="InterPro"/>
</dbReference>
<comment type="caution">
    <text evidence="10">The sequence shown here is derived from an EMBL/GenBank/DDBJ whole genome shotgun (WGS) entry which is preliminary data.</text>
</comment>
<evidence type="ECO:0000259" key="7">
    <source>
        <dbReference type="Pfam" id="PF00754"/>
    </source>
</evidence>
<feature type="domain" description="GH29D-like beta-sandwich" evidence="9">
    <location>
        <begin position="490"/>
        <end position="549"/>
    </location>
</feature>
<evidence type="ECO:0000256" key="6">
    <source>
        <dbReference type="SAM" id="SignalP"/>
    </source>
</evidence>
<evidence type="ECO:0000259" key="8">
    <source>
        <dbReference type="Pfam" id="PF01120"/>
    </source>
</evidence>
<dbReference type="PANTHER" id="PTHR10030:SF37">
    <property type="entry name" value="ALPHA-L-FUCOSIDASE-RELATED"/>
    <property type="match status" value="1"/>
</dbReference>
<dbReference type="InterPro" id="IPR059177">
    <property type="entry name" value="GH29D-like_dom"/>
</dbReference>
<feature type="signal peptide" evidence="6">
    <location>
        <begin position="1"/>
        <end position="20"/>
    </location>
</feature>
<organism evidence="10 11">
    <name type="scientific">Alistipes finegoldii</name>
    <dbReference type="NCBI Taxonomy" id="214856"/>
    <lineage>
        <taxon>Bacteria</taxon>
        <taxon>Pseudomonadati</taxon>
        <taxon>Bacteroidota</taxon>
        <taxon>Bacteroidia</taxon>
        <taxon>Bacteroidales</taxon>
        <taxon>Rikenellaceae</taxon>
        <taxon>Alistipes</taxon>
    </lineage>
</organism>
<dbReference type="InterPro" id="IPR017853">
    <property type="entry name" value="GH"/>
</dbReference>
<evidence type="ECO:0000313" key="10">
    <source>
        <dbReference type="EMBL" id="GKI18615.1"/>
    </source>
</evidence>
<dbReference type="RefSeq" id="WP_244076349.1">
    <property type="nucleotide sequence ID" value="NZ_AP025581.1"/>
</dbReference>
<dbReference type="GO" id="GO:0016139">
    <property type="term" value="P:glycoside catabolic process"/>
    <property type="evidence" value="ECO:0007669"/>
    <property type="project" value="TreeGrafter"/>
</dbReference>
<dbReference type="InterPro" id="IPR000933">
    <property type="entry name" value="Glyco_hydro_29"/>
</dbReference>
<evidence type="ECO:0000256" key="2">
    <source>
        <dbReference type="ARBA" id="ARBA00012662"/>
    </source>
</evidence>
<evidence type="ECO:0000256" key="3">
    <source>
        <dbReference type="ARBA" id="ARBA00022729"/>
    </source>
</evidence>
<dbReference type="Gene3D" id="2.60.120.260">
    <property type="entry name" value="Galactose-binding domain-like"/>
    <property type="match status" value="2"/>
</dbReference>
<keyword evidence="5" id="KW-0326">Glycosidase</keyword>
<name>A0AA37KMD3_9BACT</name>
<feature type="domain" description="F5/8 type C" evidence="7">
    <location>
        <begin position="354"/>
        <end position="460"/>
    </location>
</feature>